<name>A0AAP0D9H1_9ASTR</name>
<dbReference type="PANTHER" id="PTHR27003:SF383">
    <property type="entry name" value="TYROSINE-PROTEIN KINASE, NON-RECEPTOR JAK_TYK2-RELATED"/>
    <property type="match status" value="1"/>
</dbReference>
<feature type="domain" description="Protein kinase" evidence="1">
    <location>
        <begin position="25"/>
        <end position="139"/>
    </location>
</feature>
<reference evidence="2 3" key="1">
    <citation type="submission" date="2024-04" db="EMBL/GenBank/DDBJ databases">
        <title>The reference genome of an endangered Asteraceae, Deinandra increscens subsp. villosa, native to the Central Coast of California.</title>
        <authorList>
            <person name="Guilliams M."/>
            <person name="Hasenstab-Lehman K."/>
            <person name="Meyer R."/>
            <person name="Mcevoy S."/>
        </authorList>
    </citation>
    <scope>NUCLEOTIDE SEQUENCE [LARGE SCALE GENOMIC DNA]</scope>
    <source>
        <tissue evidence="2">Leaf</tissue>
    </source>
</reference>
<dbReference type="InterPro" id="IPR045272">
    <property type="entry name" value="ANXUR1/2-like"/>
</dbReference>
<dbReference type="SUPFAM" id="SSF56112">
    <property type="entry name" value="Protein kinase-like (PK-like)"/>
    <property type="match status" value="1"/>
</dbReference>
<dbReference type="EMBL" id="JBCNJP010000014">
    <property type="protein sequence ID" value="KAK9068372.1"/>
    <property type="molecule type" value="Genomic_DNA"/>
</dbReference>
<accession>A0AAP0D9H1</accession>
<evidence type="ECO:0000313" key="3">
    <source>
        <dbReference type="Proteomes" id="UP001408789"/>
    </source>
</evidence>
<dbReference type="Pfam" id="PF07714">
    <property type="entry name" value="PK_Tyr_Ser-Thr"/>
    <property type="match status" value="1"/>
</dbReference>
<evidence type="ECO:0000313" key="2">
    <source>
        <dbReference type="EMBL" id="KAK9068372.1"/>
    </source>
</evidence>
<gene>
    <name evidence="2" type="ORF">SSX86_012485</name>
</gene>
<dbReference type="PROSITE" id="PS50011">
    <property type="entry name" value="PROTEIN_KINASE_DOM"/>
    <property type="match status" value="1"/>
</dbReference>
<dbReference type="InterPro" id="IPR001245">
    <property type="entry name" value="Ser-Thr/Tyr_kinase_cat_dom"/>
</dbReference>
<keyword evidence="3" id="KW-1185">Reference proteome</keyword>
<organism evidence="2 3">
    <name type="scientific">Deinandra increscens subsp. villosa</name>
    <dbReference type="NCBI Taxonomy" id="3103831"/>
    <lineage>
        <taxon>Eukaryota</taxon>
        <taxon>Viridiplantae</taxon>
        <taxon>Streptophyta</taxon>
        <taxon>Embryophyta</taxon>
        <taxon>Tracheophyta</taxon>
        <taxon>Spermatophyta</taxon>
        <taxon>Magnoliopsida</taxon>
        <taxon>eudicotyledons</taxon>
        <taxon>Gunneridae</taxon>
        <taxon>Pentapetalae</taxon>
        <taxon>asterids</taxon>
        <taxon>campanulids</taxon>
        <taxon>Asterales</taxon>
        <taxon>Asteraceae</taxon>
        <taxon>Asteroideae</taxon>
        <taxon>Heliantheae alliance</taxon>
        <taxon>Madieae</taxon>
        <taxon>Madiinae</taxon>
        <taxon>Deinandra</taxon>
    </lineage>
</organism>
<protein>
    <recommendedName>
        <fullName evidence="1">Protein kinase domain-containing protein</fullName>
    </recommendedName>
</protein>
<dbReference type="GO" id="GO:0009506">
    <property type="term" value="C:plasmodesma"/>
    <property type="evidence" value="ECO:0007669"/>
    <property type="project" value="TreeGrafter"/>
</dbReference>
<comment type="caution">
    <text evidence="2">The sequence shown here is derived from an EMBL/GenBank/DDBJ whole genome shotgun (WGS) entry which is preliminary data.</text>
</comment>
<dbReference type="InterPro" id="IPR011009">
    <property type="entry name" value="Kinase-like_dom_sf"/>
</dbReference>
<dbReference type="PANTHER" id="PTHR27003">
    <property type="entry name" value="OS07G0166700 PROTEIN"/>
    <property type="match status" value="1"/>
</dbReference>
<dbReference type="GO" id="GO:0005524">
    <property type="term" value="F:ATP binding"/>
    <property type="evidence" value="ECO:0007669"/>
    <property type="project" value="InterPro"/>
</dbReference>
<dbReference type="AlphaFoldDB" id="A0AAP0D9H1"/>
<sequence>MPSTIAKFAHLQIPLEDVVKATNSFHHDNIIGQGDFGRAYKGRLLRSGRLINIAARRFDCKHGDGDLKFLREISVLSDLSHPNLLSIIGFCDEKDEKIVVTTYEATGSHRAVSKQPGPHMDTNIEDICKCGSCIELPPL</sequence>
<proteinExistence type="predicted"/>
<dbReference type="GO" id="GO:0005886">
    <property type="term" value="C:plasma membrane"/>
    <property type="evidence" value="ECO:0007669"/>
    <property type="project" value="TreeGrafter"/>
</dbReference>
<dbReference type="InterPro" id="IPR000719">
    <property type="entry name" value="Prot_kinase_dom"/>
</dbReference>
<dbReference type="Proteomes" id="UP001408789">
    <property type="component" value="Unassembled WGS sequence"/>
</dbReference>
<dbReference type="Gene3D" id="3.30.200.20">
    <property type="entry name" value="Phosphorylase Kinase, domain 1"/>
    <property type="match status" value="1"/>
</dbReference>
<evidence type="ECO:0000259" key="1">
    <source>
        <dbReference type="PROSITE" id="PS50011"/>
    </source>
</evidence>
<dbReference type="GO" id="GO:0004714">
    <property type="term" value="F:transmembrane receptor protein tyrosine kinase activity"/>
    <property type="evidence" value="ECO:0007669"/>
    <property type="project" value="InterPro"/>
</dbReference>